<keyword evidence="4" id="KW-0547">Nucleotide-binding</keyword>
<dbReference type="Pfam" id="PF00005">
    <property type="entry name" value="ABC_tran"/>
    <property type="match status" value="1"/>
</dbReference>
<evidence type="ECO:0000256" key="13">
    <source>
        <dbReference type="ARBA" id="ARBA00066315"/>
    </source>
</evidence>
<dbReference type="PANTHER" id="PTHR43875">
    <property type="entry name" value="MALTODEXTRIN IMPORT ATP-BINDING PROTEIN MSMX"/>
    <property type="match status" value="1"/>
</dbReference>
<evidence type="ECO:0000259" key="14">
    <source>
        <dbReference type="PROSITE" id="PS50893"/>
    </source>
</evidence>
<comment type="subcellular location">
    <subcellularLocation>
        <location evidence="1">Cell membrane</location>
        <topology evidence="1">Peripheral membrane protein</topology>
    </subcellularLocation>
</comment>
<dbReference type="SUPFAM" id="SSF50331">
    <property type="entry name" value="MOP-like"/>
    <property type="match status" value="1"/>
</dbReference>
<accession>M0PJ58</accession>
<comment type="catalytic activity">
    <reaction evidence="8">
        <text>D-xylose(out) + ATP + H2O = D-xylose(in) + ADP + phosphate + H(+)</text>
        <dbReference type="Rhea" id="RHEA:29899"/>
        <dbReference type="ChEBI" id="CHEBI:15377"/>
        <dbReference type="ChEBI" id="CHEBI:15378"/>
        <dbReference type="ChEBI" id="CHEBI:30616"/>
        <dbReference type="ChEBI" id="CHEBI:43474"/>
        <dbReference type="ChEBI" id="CHEBI:53455"/>
        <dbReference type="ChEBI" id="CHEBI:456216"/>
        <dbReference type="EC" id="7.5.2.13"/>
    </reaction>
    <physiologicalReaction direction="left-to-right" evidence="8">
        <dbReference type="Rhea" id="RHEA:29900"/>
    </physiologicalReaction>
</comment>
<keyword evidence="5" id="KW-0067">ATP-binding</keyword>
<dbReference type="STRING" id="1230456.C468_00940"/>
<proteinExistence type="inferred from homology"/>
<comment type="catalytic activity">
    <reaction evidence="9">
        <text>L-arabinose(out) + ATP + H2O = L-arabinose(in) + ADP + phosphate + H(+)</text>
        <dbReference type="Rhea" id="RHEA:30007"/>
        <dbReference type="ChEBI" id="CHEBI:15377"/>
        <dbReference type="ChEBI" id="CHEBI:15378"/>
        <dbReference type="ChEBI" id="CHEBI:17535"/>
        <dbReference type="ChEBI" id="CHEBI:30616"/>
        <dbReference type="ChEBI" id="CHEBI:43474"/>
        <dbReference type="ChEBI" id="CHEBI:456216"/>
        <dbReference type="EC" id="7.5.2.13"/>
    </reaction>
    <physiologicalReaction direction="left-to-right" evidence="9">
        <dbReference type="Rhea" id="RHEA:30008"/>
    </physiologicalReaction>
</comment>
<evidence type="ECO:0000256" key="10">
    <source>
        <dbReference type="ARBA" id="ARBA00053454"/>
    </source>
</evidence>
<dbReference type="GO" id="GO:0055052">
    <property type="term" value="C:ATP-binding cassette (ABC) transporter complex, substrate-binding subunit-containing"/>
    <property type="evidence" value="ECO:0007669"/>
    <property type="project" value="TreeGrafter"/>
</dbReference>
<dbReference type="CDD" id="cd03301">
    <property type="entry name" value="ABC_MalK_N"/>
    <property type="match status" value="1"/>
</dbReference>
<dbReference type="RefSeq" id="WP_008846969.1">
    <property type="nucleotide sequence ID" value="NZ_AOJH01000006.1"/>
</dbReference>
<dbReference type="PROSITE" id="PS00211">
    <property type="entry name" value="ABC_TRANSPORTER_1"/>
    <property type="match status" value="1"/>
</dbReference>
<evidence type="ECO:0000256" key="1">
    <source>
        <dbReference type="ARBA" id="ARBA00004202"/>
    </source>
</evidence>
<dbReference type="PANTHER" id="PTHR43875:SF15">
    <property type="entry name" value="TREHALOSE IMPORT ATP-BINDING PROTEIN SUGC"/>
    <property type="match status" value="1"/>
</dbReference>
<comment type="caution">
    <text evidence="15">The sequence shown here is derived from an EMBL/GenBank/DDBJ whole genome shotgun (WGS) entry which is preliminary data.</text>
</comment>
<evidence type="ECO:0000256" key="11">
    <source>
        <dbReference type="ARBA" id="ARBA00061029"/>
    </source>
</evidence>
<dbReference type="PROSITE" id="PS50893">
    <property type="entry name" value="ABC_TRANSPORTER_2"/>
    <property type="match status" value="1"/>
</dbReference>
<dbReference type="InterPro" id="IPR008995">
    <property type="entry name" value="Mo/tungstate-bd_C_term_dom"/>
</dbReference>
<evidence type="ECO:0000256" key="8">
    <source>
        <dbReference type="ARBA" id="ARBA00050355"/>
    </source>
</evidence>
<dbReference type="PATRIC" id="fig|1230456.3.peg.173"/>
<evidence type="ECO:0000256" key="5">
    <source>
        <dbReference type="ARBA" id="ARBA00022840"/>
    </source>
</evidence>
<feature type="domain" description="ABC transporter" evidence="14">
    <location>
        <begin position="23"/>
        <end position="253"/>
    </location>
</feature>
<evidence type="ECO:0000256" key="9">
    <source>
        <dbReference type="ARBA" id="ARBA00051890"/>
    </source>
</evidence>
<evidence type="ECO:0000256" key="12">
    <source>
        <dbReference type="ARBA" id="ARBA00065962"/>
    </source>
</evidence>
<dbReference type="InterPro" id="IPR012340">
    <property type="entry name" value="NA-bd_OB-fold"/>
</dbReference>
<evidence type="ECO:0000313" key="16">
    <source>
        <dbReference type="Proteomes" id="UP000011546"/>
    </source>
</evidence>
<keyword evidence="16" id="KW-1185">Reference proteome</keyword>
<dbReference type="GO" id="GO:0140359">
    <property type="term" value="F:ABC-type transporter activity"/>
    <property type="evidence" value="ECO:0007669"/>
    <property type="project" value="InterPro"/>
</dbReference>
<evidence type="ECO:0000256" key="4">
    <source>
        <dbReference type="ARBA" id="ARBA00022741"/>
    </source>
</evidence>
<sequence length="370" mass="40393">MSQIDTHTDDGESGIDGSTGYRITLESVTKHFEDTVAVDGISLEVQPGELLVLLGPSGCGKTTTLRMIAGLETVTGGQIRIGSEDVTETLPQNRDVSMVFQSYALYPHKTVRGNLAFPLGKTDLEGDAKQQKIEEVAEMLEITELLEKDPDQLSGGQRQRVAVGRTIIREPRVFLLDEPLSNLDAKLRVQTRAELHSLQRHLGTTTVYVTHDQEEALSIADRVVIMNNGEIEQVGTPKEVYKQPINEFVATFLGDPAINLIDVTDGGLFNGEVLMTEIGIDAPPETARIGVRPEDAIVKGGSTEGRFTDPVTFELDVIEPLGHTYEATLKRNDRLFSIQSPNLTGAPGDSVQVQFDVDQIVAFDSAGRRL</sequence>
<comment type="subunit">
    <text evidence="12">The complex is composed of two ATP-binding proteins (XacJ and XacK), two transmembrane proteins (XacH and XacI) and a solute-binding protein (XacG).</text>
</comment>
<dbReference type="GO" id="GO:0005524">
    <property type="term" value="F:ATP binding"/>
    <property type="evidence" value="ECO:0007669"/>
    <property type="project" value="UniProtKB-KW"/>
</dbReference>
<dbReference type="SMART" id="SM00382">
    <property type="entry name" value="AAA"/>
    <property type="match status" value="1"/>
</dbReference>
<dbReference type="InterPro" id="IPR047641">
    <property type="entry name" value="ABC_transpr_MalK/UgpC-like"/>
</dbReference>
<dbReference type="FunFam" id="3.40.50.300:FF:000042">
    <property type="entry name" value="Maltose/maltodextrin ABC transporter, ATP-binding protein"/>
    <property type="match status" value="1"/>
</dbReference>
<reference evidence="15 16" key="1">
    <citation type="journal article" date="2014" name="PLoS Genet.">
        <title>Phylogenetically driven sequencing of extremely halophilic archaea reveals strategies for static and dynamic osmo-response.</title>
        <authorList>
            <person name="Becker E.A."/>
            <person name="Seitzer P.M."/>
            <person name="Tritt A."/>
            <person name="Larsen D."/>
            <person name="Krusor M."/>
            <person name="Yao A.I."/>
            <person name="Wu D."/>
            <person name="Madern D."/>
            <person name="Eisen J.A."/>
            <person name="Darling A.E."/>
            <person name="Facciotti M.T."/>
        </authorList>
    </citation>
    <scope>NUCLEOTIDE SEQUENCE [LARGE SCALE GENOMIC DNA]</scope>
    <source>
        <strain evidence="15 16">JCM 14978</strain>
    </source>
</reference>
<dbReference type="InterPro" id="IPR015855">
    <property type="entry name" value="ABC_transpr_MalK-like"/>
</dbReference>
<keyword evidence="6" id="KW-1278">Translocase</keyword>
<evidence type="ECO:0000256" key="2">
    <source>
        <dbReference type="ARBA" id="ARBA00022448"/>
    </source>
</evidence>
<dbReference type="GO" id="GO:0008643">
    <property type="term" value="P:carbohydrate transport"/>
    <property type="evidence" value="ECO:0007669"/>
    <property type="project" value="InterPro"/>
</dbReference>
<dbReference type="AlphaFoldDB" id="M0PJ58"/>
<evidence type="ECO:0000313" key="15">
    <source>
        <dbReference type="EMBL" id="EMA70057.1"/>
    </source>
</evidence>
<evidence type="ECO:0000256" key="7">
    <source>
        <dbReference type="ARBA" id="ARBA00023136"/>
    </source>
</evidence>
<organism evidence="15 16">
    <name type="scientific">Halorubrum kocurii JCM 14978</name>
    <dbReference type="NCBI Taxonomy" id="1230456"/>
    <lineage>
        <taxon>Archaea</taxon>
        <taxon>Methanobacteriati</taxon>
        <taxon>Methanobacteriota</taxon>
        <taxon>Stenosarchaea group</taxon>
        <taxon>Halobacteria</taxon>
        <taxon>Halobacteriales</taxon>
        <taxon>Haloferacaceae</taxon>
        <taxon>Halorubrum</taxon>
    </lineage>
</organism>
<dbReference type="InterPro" id="IPR003439">
    <property type="entry name" value="ABC_transporter-like_ATP-bd"/>
</dbReference>
<keyword evidence="3" id="KW-1003">Cell membrane</keyword>
<dbReference type="InterPro" id="IPR027417">
    <property type="entry name" value="P-loop_NTPase"/>
</dbReference>
<evidence type="ECO:0000256" key="3">
    <source>
        <dbReference type="ARBA" id="ARBA00022475"/>
    </source>
</evidence>
<gene>
    <name evidence="15" type="ORF">C468_00940</name>
</gene>
<keyword evidence="2" id="KW-0813">Transport</keyword>
<keyword evidence="7" id="KW-0472">Membrane</keyword>
<comment type="function">
    <text evidence="10">Part of the ABC transporter complex XacGHIJK involved in the uptake of xylose and arabinose. Responsible for energy coupling to the transport system.</text>
</comment>
<dbReference type="InterPro" id="IPR017871">
    <property type="entry name" value="ABC_transporter-like_CS"/>
</dbReference>
<dbReference type="InterPro" id="IPR003593">
    <property type="entry name" value="AAA+_ATPase"/>
</dbReference>
<dbReference type="EC" id="7.5.2.13" evidence="13"/>
<dbReference type="Gene3D" id="3.40.50.300">
    <property type="entry name" value="P-loop containing nucleotide triphosphate hydrolases"/>
    <property type="match status" value="1"/>
</dbReference>
<dbReference type="GO" id="GO:0016887">
    <property type="term" value="F:ATP hydrolysis activity"/>
    <property type="evidence" value="ECO:0007669"/>
    <property type="project" value="InterPro"/>
</dbReference>
<dbReference type="Gene3D" id="2.40.50.140">
    <property type="entry name" value="Nucleic acid-binding proteins"/>
    <property type="match status" value="1"/>
</dbReference>
<dbReference type="OrthoDB" id="18368at2157"/>
<dbReference type="SUPFAM" id="SSF52540">
    <property type="entry name" value="P-loop containing nucleoside triphosphate hydrolases"/>
    <property type="match status" value="1"/>
</dbReference>
<evidence type="ECO:0000256" key="6">
    <source>
        <dbReference type="ARBA" id="ARBA00022967"/>
    </source>
</evidence>
<dbReference type="Gene3D" id="2.40.50.100">
    <property type="match status" value="1"/>
</dbReference>
<name>M0PJ58_9EURY</name>
<comment type="similarity">
    <text evidence="11">Belongs to the ABC transporter superfamily. Carbohydrate uptake transporter-1 (CUT1) (TC 3.A.1.1) family.</text>
</comment>
<protein>
    <recommendedName>
        <fullName evidence="13">ABC-type D-xylose/L-arabinose transporter</fullName>
        <ecNumber evidence="13">7.5.2.13</ecNumber>
    </recommendedName>
</protein>
<dbReference type="EMBL" id="AOJH01000006">
    <property type="protein sequence ID" value="EMA70057.1"/>
    <property type="molecule type" value="Genomic_DNA"/>
</dbReference>
<dbReference type="Proteomes" id="UP000011546">
    <property type="component" value="Unassembled WGS sequence"/>
</dbReference>